<organism evidence="2 3">
    <name type="scientific">Peptoniphilus duerdenii ATCC BAA-1640</name>
    <dbReference type="NCBI Taxonomy" id="862517"/>
    <lineage>
        <taxon>Bacteria</taxon>
        <taxon>Bacillati</taxon>
        <taxon>Bacillota</taxon>
        <taxon>Tissierellia</taxon>
        <taxon>Tissierellales</taxon>
        <taxon>Peptoniphilaceae</taxon>
        <taxon>Peptoniphilus</taxon>
    </lineage>
</organism>
<feature type="chain" id="PRO_5039623391" description="Copper amine oxidase-like N-terminal domain-containing protein" evidence="1">
    <location>
        <begin position="25"/>
        <end position="319"/>
    </location>
</feature>
<keyword evidence="1" id="KW-0732">Signal</keyword>
<dbReference type="RefSeq" id="WP_008901094.1">
    <property type="nucleotide sequence ID" value="NZ_GL397071.1"/>
</dbReference>
<reference evidence="2 3" key="1">
    <citation type="submission" date="2010-07" db="EMBL/GenBank/DDBJ databases">
        <authorList>
            <person name="Muzny D."/>
            <person name="Qin X."/>
            <person name="Deng J."/>
            <person name="Jiang H."/>
            <person name="Liu Y."/>
            <person name="Qu J."/>
            <person name="Song X.-Z."/>
            <person name="Zhang L."/>
            <person name="Thornton R."/>
            <person name="Coyle M."/>
            <person name="Francisco L."/>
            <person name="Jackson L."/>
            <person name="Javaid M."/>
            <person name="Korchina V."/>
            <person name="Kovar C."/>
            <person name="Mata R."/>
            <person name="Mathew T."/>
            <person name="Ngo R."/>
            <person name="Nguyen L."/>
            <person name="Nguyen N."/>
            <person name="Okwuonu G."/>
            <person name="Ongeri F."/>
            <person name="Pham C."/>
            <person name="Simmons D."/>
            <person name="Wilczek-Boney K."/>
            <person name="Hale W."/>
            <person name="Jakkamsetti A."/>
            <person name="Pham P."/>
            <person name="Ruth R."/>
            <person name="San Lucas F."/>
            <person name="Warren J."/>
            <person name="Zhang J."/>
            <person name="Zhao Z."/>
            <person name="Zhou C."/>
            <person name="Zhu D."/>
            <person name="Lee S."/>
            <person name="Bess C."/>
            <person name="Blankenburg K."/>
            <person name="Forbes L."/>
            <person name="Fu Q."/>
            <person name="Gubbala S."/>
            <person name="Hirani K."/>
            <person name="Jayaseelan J.C."/>
            <person name="Lara F."/>
            <person name="Munidasa M."/>
            <person name="Palculict T."/>
            <person name="Patil S."/>
            <person name="Pu L.-L."/>
            <person name="Saada N."/>
            <person name="Tang L."/>
            <person name="Weissenberger G."/>
            <person name="Zhu Y."/>
            <person name="Hemphill L."/>
            <person name="Shang Y."/>
            <person name="Youmans B."/>
            <person name="Ayvaz T."/>
            <person name="Ross M."/>
            <person name="Santibanez J."/>
            <person name="Aqrawi P."/>
            <person name="Gross S."/>
            <person name="Joshi V."/>
            <person name="Fowler G."/>
            <person name="Nazareth L."/>
            <person name="Reid J."/>
            <person name="Worley K."/>
            <person name="Petrosino J."/>
            <person name="Highlander S."/>
            <person name="Gibbs R."/>
        </authorList>
    </citation>
    <scope>NUCLEOTIDE SEQUENCE [LARGE SCALE GENOMIC DNA]</scope>
    <source>
        <strain evidence="2 3">ATCC BAA-1640</strain>
    </source>
</reference>
<dbReference type="EMBL" id="AEEH01000015">
    <property type="protein sequence ID" value="EFM26115.1"/>
    <property type="molecule type" value="Genomic_DNA"/>
</dbReference>
<gene>
    <name evidence="2" type="ORF">HMPREF9225_0258</name>
</gene>
<sequence length="319" mass="37330">MKKYKNLFLILLILPLTLISKTNAKSVDVHLPTFNIYVNEVKVENDYKKYPFIVYKGITYFPLTYDDSKFMGWNLKWMQKTRELHVVSTEQVNYQWEDYKQVKVKTKNKKIMKAKTPEFKIKFGDEYLPKTIGKYPVLVYNHVTYIPLVSDYNYEDSCMSYEFSKEKGLEITRPESLHLSAFKKNTFNFDNGSITYYENANIQIYYLDISYKGREANVNCRGENVNLGVELTEKLYPNNQGANIPSLINKFWSEPKKEVANKVDIFVKDNIAIIPLAQDIDGKAVNSVVKIDMDELKILSVKKLTKEEVLNYNPEKYLN</sequence>
<accession>E0NJB9</accession>
<dbReference type="HOGENOM" id="CLU_871114_0_0_9"/>
<protein>
    <recommendedName>
        <fullName evidence="4">Copper amine oxidase-like N-terminal domain-containing protein</fullName>
    </recommendedName>
</protein>
<evidence type="ECO:0000313" key="3">
    <source>
        <dbReference type="Proteomes" id="UP000003280"/>
    </source>
</evidence>
<keyword evidence="3" id="KW-1185">Reference proteome</keyword>
<feature type="signal peptide" evidence="1">
    <location>
        <begin position="1"/>
        <end position="24"/>
    </location>
</feature>
<dbReference type="OrthoDB" id="61520at2"/>
<name>E0NJB9_9FIRM</name>
<evidence type="ECO:0000313" key="2">
    <source>
        <dbReference type="EMBL" id="EFM26115.1"/>
    </source>
</evidence>
<proteinExistence type="predicted"/>
<comment type="caution">
    <text evidence="2">The sequence shown here is derived from an EMBL/GenBank/DDBJ whole genome shotgun (WGS) entry which is preliminary data.</text>
</comment>
<dbReference type="AlphaFoldDB" id="E0NJB9"/>
<evidence type="ECO:0000256" key="1">
    <source>
        <dbReference type="SAM" id="SignalP"/>
    </source>
</evidence>
<dbReference type="Proteomes" id="UP000003280">
    <property type="component" value="Unassembled WGS sequence"/>
</dbReference>
<evidence type="ECO:0008006" key="4">
    <source>
        <dbReference type="Google" id="ProtNLM"/>
    </source>
</evidence>